<dbReference type="Proteomes" id="UP001142055">
    <property type="component" value="Chromosome 2"/>
</dbReference>
<evidence type="ECO:0000313" key="5">
    <source>
        <dbReference type="Proteomes" id="UP001142055"/>
    </source>
</evidence>
<comment type="similarity">
    <text evidence="1">Belongs to the NARF family.</text>
</comment>
<evidence type="ECO:0000259" key="3">
    <source>
        <dbReference type="Pfam" id="PF02906"/>
    </source>
</evidence>
<organism evidence="4 5">
    <name type="scientific">Blomia tropicalis</name>
    <name type="common">Mite</name>
    <dbReference type="NCBI Taxonomy" id="40697"/>
    <lineage>
        <taxon>Eukaryota</taxon>
        <taxon>Metazoa</taxon>
        <taxon>Ecdysozoa</taxon>
        <taxon>Arthropoda</taxon>
        <taxon>Chelicerata</taxon>
        <taxon>Arachnida</taxon>
        <taxon>Acari</taxon>
        <taxon>Acariformes</taxon>
        <taxon>Sarcoptiformes</taxon>
        <taxon>Astigmata</taxon>
        <taxon>Glycyphagoidea</taxon>
        <taxon>Echimyopodidae</taxon>
        <taxon>Blomia</taxon>
    </lineage>
</organism>
<comment type="function">
    <text evidence="2">Component of the cytosolic iron-sulfur (Fe/S) protein assembly machinery. Required for maturation of extramitochondrial Fe/S proteins.</text>
</comment>
<dbReference type="AlphaFoldDB" id="A0A9Q0RMG6"/>
<gene>
    <name evidence="4" type="ORF">RDWZM_005272</name>
</gene>
<dbReference type="InterPro" id="IPR004108">
    <property type="entry name" value="Fe_hydrogenase_lsu_C"/>
</dbReference>
<dbReference type="Gene3D" id="3.40.50.1780">
    <property type="match status" value="1"/>
</dbReference>
<dbReference type="InterPro" id="IPR009016">
    <property type="entry name" value="Fe_hydrogenase"/>
</dbReference>
<dbReference type="InterPro" id="IPR050340">
    <property type="entry name" value="Cytosolic_Fe-S_CAF"/>
</dbReference>
<dbReference type="PANTHER" id="PTHR11615">
    <property type="entry name" value="NITRATE, FORMATE, IRON DEHYDROGENASE"/>
    <property type="match status" value="1"/>
</dbReference>
<reference evidence="4" key="1">
    <citation type="submission" date="2022-12" db="EMBL/GenBank/DDBJ databases">
        <title>Genome assemblies of Blomia tropicalis.</title>
        <authorList>
            <person name="Cui Y."/>
        </authorList>
    </citation>
    <scope>NUCLEOTIDE SEQUENCE</scope>
    <source>
        <tissue evidence="4">Adult mites</tissue>
    </source>
</reference>
<evidence type="ECO:0000256" key="1">
    <source>
        <dbReference type="ARBA" id="ARBA00006596"/>
    </source>
</evidence>
<dbReference type="Pfam" id="PF02906">
    <property type="entry name" value="Fe_hyd_lg_C"/>
    <property type="match status" value="1"/>
</dbReference>
<dbReference type="SUPFAM" id="SSF53920">
    <property type="entry name" value="Fe-only hydrogenase"/>
    <property type="match status" value="1"/>
</dbReference>
<feature type="domain" description="Iron hydrogenase large subunit C-terminal" evidence="3">
    <location>
        <begin position="1"/>
        <end position="187"/>
    </location>
</feature>
<proteinExistence type="inferred from homology"/>
<keyword evidence="5" id="KW-1185">Reference proteome</keyword>
<comment type="caution">
    <text evidence="4">The sequence shown here is derived from an EMBL/GenBank/DDBJ whole genome shotgun (WGS) entry which is preliminary data.</text>
</comment>
<dbReference type="Gene3D" id="3.40.950.10">
    <property type="entry name" value="Fe-only Hydrogenase (Larger Subunit), Chain L, domain 3"/>
    <property type="match status" value="1"/>
</dbReference>
<evidence type="ECO:0000313" key="4">
    <source>
        <dbReference type="EMBL" id="KAJ6219460.1"/>
    </source>
</evidence>
<name>A0A9Q0RMG6_BLOTA</name>
<dbReference type="EMBL" id="JAPWDV010000002">
    <property type="protein sequence ID" value="KAJ6219460.1"/>
    <property type="molecule type" value="Genomic_DNA"/>
</dbReference>
<accession>A0A9Q0RMG6</accession>
<evidence type="ECO:0000256" key="2">
    <source>
        <dbReference type="ARBA" id="ARBA00025700"/>
    </source>
</evidence>
<protein>
    <recommendedName>
        <fullName evidence="3">Iron hydrogenase large subunit C-terminal domain-containing protein</fullName>
    </recommendedName>
</protein>
<sequence length="280" mass="31933">MPCYDKKLEASRLDNRMSSDNLTGSIPEVDCVITPIEVEKMFQLKHVNFNDLPSRSLNYLYEKFNMQANGNLELRSHSGSGAGGYAENIFRFIASEFYGKQLESCKGESPKLHWKAVRNNDYLELKLYENGSTDTNVGDKSMKSLLSFAILNGFRNVQNLVSRVKRKTCSYDYVEVSACPKGCLNGGAQIRDIPFNPSINKTKNVDASTIAFEQVEHLYENLSIEPNFGLEIPTSTLEQIHNDNRDLYESLRLNEPEILNQMRTEFKVVEKTFNILNSNW</sequence>